<keyword evidence="13" id="KW-1185">Reference proteome</keyword>
<comment type="cofactor">
    <cofactor evidence="1">
        <name>Zn(2+)</name>
        <dbReference type="ChEBI" id="CHEBI:29105"/>
    </cofactor>
</comment>
<evidence type="ECO:0000313" key="12">
    <source>
        <dbReference type="EMBL" id="RNB87716.1"/>
    </source>
</evidence>
<comment type="pathway">
    <text evidence="11">Amino-acid degradation; L-tryptophan degradation via kynurenine pathway; L-kynurenine from L-tryptophan: step 2/2.</text>
</comment>
<name>A0A3M8DI69_9BACL</name>
<dbReference type="FunFam" id="3.50.30.50:FF:000001">
    <property type="entry name" value="Kynurenine formamidase"/>
    <property type="match status" value="1"/>
</dbReference>
<dbReference type="InterPro" id="IPR007325">
    <property type="entry name" value="KFase/CYL"/>
</dbReference>
<comment type="caution">
    <text evidence="12">The sequence shown here is derived from an EMBL/GenBank/DDBJ whole genome shotgun (WGS) entry which is preliminary data.</text>
</comment>
<dbReference type="GO" id="GO:0046872">
    <property type="term" value="F:metal ion binding"/>
    <property type="evidence" value="ECO:0007669"/>
    <property type="project" value="UniProtKB-KW"/>
</dbReference>
<evidence type="ECO:0000256" key="5">
    <source>
        <dbReference type="ARBA" id="ARBA00014889"/>
    </source>
</evidence>
<dbReference type="EC" id="3.5.1.9" evidence="4"/>
<gene>
    <name evidence="12" type="ORF">EDM56_14175</name>
</gene>
<dbReference type="EMBL" id="RHHQ01000011">
    <property type="protein sequence ID" value="RNB87716.1"/>
    <property type="molecule type" value="Genomic_DNA"/>
</dbReference>
<dbReference type="GO" id="GO:0004061">
    <property type="term" value="F:arylformamidase activity"/>
    <property type="evidence" value="ECO:0007669"/>
    <property type="project" value="UniProtKB-EC"/>
</dbReference>
<keyword evidence="9" id="KW-0823">Tryptophan catabolism</keyword>
<evidence type="ECO:0000256" key="7">
    <source>
        <dbReference type="ARBA" id="ARBA00022801"/>
    </source>
</evidence>
<comment type="function">
    <text evidence="2">Catalyzes the hydrolysis of N-formyl-L-kynurenine to L-kynurenine, the second step in the kynurenine pathway of tryptophan degradation.</text>
</comment>
<keyword evidence="6" id="KW-0479">Metal-binding</keyword>
<sequence>MKIYDITMTISAEMPCFPGEQQAILTYEMKMEDGSIANVSTLTLGTHTGTHVDTPLHFIADGKPIDQFDAGAYSGRCYVIDLSHVKECITKDDLIPYEKIVEASEIVLFKTRNSQLLKLSAYQKDHVFLDHRGAEYLVGKGIKAVGIDYLSIEGFFETEGKTHLTLLTNNVLIIEGVDLSEIQEGEYELICLPLKVKGAEGAPARAVLIKRG</sequence>
<proteinExistence type="predicted"/>
<evidence type="ECO:0000256" key="11">
    <source>
        <dbReference type="ARBA" id="ARBA00060547"/>
    </source>
</evidence>
<comment type="subunit">
    <text evidence="3">Homodimer.</text>
</comment>
<comment type="catalytic activity">
    <reaction evidence="10">
        <text>N-formyl-L-kynurenine + H2O = L-kynurenine + formate + H(+)</text>
        <dbReference type="Rhea" id="RHEA:13009"/>
        <dbReference type="ChEBI" id="CHEBI:15377"/>
        <dbReference type="ChEBI" id="CHEBI:15378"/>
        <dbReference type="ChEBI" id="CHEBI:15740"/>
        <dbReference type="ChEBI" id="CHEBI:57959"/>
        <dbReference type="ChEBI" id="CHEBI:58629"/>
        <dbReference type="EC" id="3.5.1.9"/>
    </reaction>
</comment>
<evidence type="ECO:0000256" key="4">
    <source>
        <dbReference type="ARBA" id="ARBA00012930"/>
    </source>
</evidence>
<dbReference type="RefSeq" id="WP_122918558.1">
    <property type="nucleotide sequence ID" value="NZ_RHHQ01000011.1"/>
</dbReference>
<evidence type="ECO:0000256" key="1">
    <source>
        <dbReference type="ARBA" id="ARBA00001947"/>
    </source>
</evidence>
<dbReference type="PANTHER" id="PTHR31118">
    <property type="entry name" value="CYCLASE-LIKE PROTEIN 2"/>
    <property type="match status" value="1"/>
</dbReference>
<dbReference type="Gene3D" id="3.50.30.50">
    <property type="entry name" value="Putative cyclase"/>
    <property type="match status" value="1"/>
</dbReference>
<keyword evidence="8" id="KW-0862">Zinc</keyword>
<dbReference type="Pfam" id="PF04199">
    <property type="entry name" value="Cyclase"/>
    <property type="match status" value="1"/>
</dbReference>
<evidence type="ECO:0000256" key="3">
    <source>
        <dbReference type="ARBA" id="ARBA00011738"/>
    </source>
</evidence>
<protein>
    <recommendedName>
        <fullName evidence="5">Kynurenine formamidase</fullName>
        <ecNumber evidence="4">3.5.1.9</ecNumber>
    </recommendedName>
</protein>
<dbReference type="Proteomes" id="UP000271031">
    <property type="component" value="Unassembled WGS sequence"/>
</dbReference>
<keyword evidence="7" id="KW-0378">Hydrolase</keyword>
<reference evidence="12 13" key="1">
    <citation type="submission" date="2018-10" db="EMBL/GenBank/DDBJ databases">
        <title>Phylogenomics of Brevibacillus.</title>
        <authorList>
            <person name="Dunlap C."/>
        </authorList>
    </citation>
    <scope>NUCLEOTIDE SEQUENCE [LARGE SCALE GENOMIC DNA]</scope>
    <source>
        <strain evidence="12 13">JCM 15716</strain>
    </source>
</reference>
<evidence type="ECO:0000256" key="2">
    <source>
        <dbReference type="ARBA" id="ARBA00002204"/>
    </source>
</evidence>
<dbReference type="PANTHER" id="PTHR31118:SF12">
    <property type="entry name" value="CYCLASE-LIKE PROTEIN 2"/>
    <property type="match status" value="1"/>
</dbReference>
<dbReference type="InterPro" id="IPR037175">
    <property type="entry name" value="KFase_sf"/>
</dbReference>
<evidence type="ECO:0000256" key="9">
    <source>
        <dbReference type="ARBA" id="ARBA00023079"/>
    </source>
</evidence>
<evidence type="ECO:0000256" key="10">
    <source>
        <dbReference type="ARBA" id="ARBA00048496"/>
    </source>
</evidence>
<evidence type="ECO:0000256" key="8">
    <source>
        <dbReference type="ARBA" id="ARBA00022833"/>
    </source>
</evidence>
<evidence type="ECO:0000313" key="13">
    <source>
        <dbReference type="Proteomes" id="UP000271031"/>
    </source>
</evidence>
<dbReference type="OrthoDB" id="9796085at2"/>
<accession>A0A3M8DI69</accession>
<organism evidence="12 13">
    <name type="scientific">Brevibacillus fluminis</name>
    <dbReference type="NCBI Taxonomy" id="511487"/>
    <lineage>
        <taxon>Bacteria</taxon>
        <taxon>Bacillati</taxon>
        <taxon>Bacillota</taxon>
        <taxon>Bacilli</taxon>
        <taxon>Bacillales</taxon>
        <taxon>Paenibacillaceae</taxon>
        <taxon>Brevibacillus</taxon>
    </lineage>
</organism>
<dbReference type="SUPFAM" id="SSF102198">
    <property type="entry name" value="Putative cyclase"/>
    <property type="match status" value="1"/>
</dbReference>
<evidence type="ECO:0000256" key="6">
    <source>
        <dbReference type="ARBA" id="ARBA00022723"/>
    </source>
</evidence>
<dbReference type="AlphaFoldDB" id="A0A3M8DI69"/>
<dbReference type="GO" id="GO:0019441">
    <property type="term" value="P:L-tryptophan catabolic process to kynurenine"/>
    <property type="evidence" value="ECO:0007669"/>
    <property type="project" value="InterPro"/>
</dbReference>